<dbReference type="InterPro" id="IPR002636">
    <property type="entry name" value="DUF29"/>
</dbReference>
<dbReference type="Proteomes" id="UP000232638">
    <property type="component" value="Chromosome"/>
</dbReference>
<dbReference type="RefSeq" id="WP_100921568.1">
    <property type="nucleotide sequence ID" value="NZ_CP020370.1"/>
</dbReference>
<dbReference type="OrthoDB" id="5768145at2"/>
<proteinExistence type="predicted"/>
<evidence type="ECO:0008006" key="3">
    <source>
        <dbReference type="Google" id="ProtNLM"/>
    </source>
</evidence>
<gene>
    <name evidence="1" type="ORF">THSYN_25085</name>
</gene>
<dbReference type="KEGG" id="tsy:THSYN_25085"/>
<dbReference type="Pfam" id="PF01724">
    <property type="entry name" value="DUF29"/>
    <property type="match status" value="1"/>
</dbReference>
<protein>
    <recommendedName>
        <fullName evidence="3">DUF29 domain-containing protein</fullName>
    </recommendedName>
</protein>
<reference evidence="1 2" key="1">
    <citation type="submission" date="2017-03" db="EMBL/GenBank/DDBJ databases">
        <title>Complete genome sequence of Candidatus 'Thiodictyon syntrophicum' sp. nov. strain Cad16T, a photolithoautotroph purple sulfur bacterium isolated from an alpine meromictic lake.</title>
        <authorList>
            <person name="Luedin S.M."/>
            <person name="Pothier J.F."/>
            <person name="Danza F."/>
            <person name="Storelli N."/>
            <person name="Wittwer M."/>
            <person name="Tonolla M."/>
        </authorList>
    </citation>
    <scope>NUCLEOTIDE SEQUENCE [LARGE SCALE GENOMIC DNA]</scope>
    <source>
        <strain evidence="1 2">Cad16T</strain>
    </source>
</reference>
<dbReference type="EMBL" id="CP020370">
    <property type="protein sequence ID" value="AUB83893.1"/>
    <property type="molecule type" value="Genomic_DNA"/>
</dbReference>
<accession>A0A2K8UE64</accession>
<dbReference type="AlphaFoldDB" id="A0A2K8UE64"/>
<dbReference type="PANTHER" id="PTHR34235:SF4">
    <property type="entry name" value="SLR0291 PROTEIN"/>
    <property type="match status" value="1"/>
</dbReference>
<dbReference type="Gene3D" id="1.20.1220.20">
    <property type="entry name" value="Uncharcterised protein PF01724"/>
    <property type="match status" value="1"/>
</dbReference>
<keyword evidence="2" id="KW-1185">Reference proteome</keyword>
<organism evidence="1 2">
    <name type="scientific">Candidatus Thiodictyon syntrophicum</name>
    <dbReference type="NCBI Taxonomy" id="1166950"/>
    <lineage>
        <taxon>Bacteria</taxon>
        <taxon>Pseudomonadati</taxon>
        <taxon>Pseudomonadota</taxon>
        <taxon>Gammaproteobacteria</taxon>
        <taxon>Chromatiales</taxon>
        <taxon>Chromatiaceae</taxon>
        <taxon>Thiodictyon</taxon>
    </lineage>
</organism>
<sequence length="163" mass="18993">MSELSILYQTDYATWAQRHAELLRAGRYTELDLEHLLDELSDMSKSERRELESRLLILLAHLLKWEYQYRDLSDRWREFKGDSWRTTIVEQRKQLAVLLRQAPGLKSIFPDAITSAYTDAVDLASKETRLPPETFPALCPYHVAALFDDDYYPGSAQNEDDHG</sequence>
<evidence type="ECO:0000313" key="2">
    <source>
        <dbReference type="Proteomes" id="UP000232638"/>
    </source>
</evidence>
<name>A0A2K8UE64_9GAMM</name>
<evidence type="ECO:0000313" key="1">
    <source>
        <dbReference type="EMBL" id="AUB83893.1"/>
    </source>
</evidence>
<dbReference type="PANTHER" id="PTHR34235">
    <property type="entry name" value="SLR1203 PROTEIN-RELATED"/>
    <property type="match status" value="1"/>
</dbReference>